<dbReference type="EMBL" id="GGEC01084868">
    <property type="protein sequence ID" value="MBX65352.1"/>
    <property type="molecule type" value="Transcribed_RNA"/>
</dbReference>
<sequence length="43" mass="4949">MLFPLNPLTEVQEYQNCTKDLYLEISTIMYLLVPQTDLVSISA</sequence>
<organism evidence="1">
    <name type="scientific">Rhizophora mucronata</name>
    <name type="common">Asiatic mangrove</name>
    <dbReference type="NCBI Taxonomy" id="61149"/>
    <lineage>
        <taxon>Eukaryota</taxon>
        <taxon>Viridiplantae</taxon>
        <taxon>Streptophyta</taxon>
        <taxon>Embryophyta</taxon>
        <taxon>Tracheophyta</taxon>
        <taxon>Spermatophyta</taxon>
        <taxon>Magnoliopsida</taxon>
        <taxon>eudicotyledons</taxon>
        <taxon>Gunneridae</taxon>
        <taxon>Pentapetalae</taxon>
        <taxon>rosids</taxon>
        <taxon>fabids</taxon>
        <taxon>Malpighiales</taxon>
        <taxon>Rhizophoraceae</taxon>
        <taxon>Rhizophora</taxon>
    </lineage>
</organism>
<proteinExistence type="predicted"/>
<dbReference type="AlphaFoldDB" id="A0A2P2QED2"/>
<reference evidence="1" key="1">
    <citation type="submission" date="2018-02" db="EMBL/GenBank/DDBJ databases">
        <title>Rhizophora mucronata_Transcriptome.</title>
        <authorList>
            <person name="Meera S.P."/>
            <person name="Sreeshan A."/>
            <person name="Augustine A."/>
        </authorList>
    </citation>
    <scope>NUCLEOTIDE SEQUENCE</scope>
    <source>
        <tissue evidence="1">Leaf</tissue>
    </source>
</reference>
<evidence type="ECO:0000313" key="1">
    <source>
        <dbReference type="EMBL" id="MBX65352.1"/>
    </source>
</evidence>
<accession>A0A2P2QED2</accession>
<name>A0A2P2QED2_RHIMU</name>
<protein>
    <submittedName>
        <fullName evidence="1">Uncharacterized protein</fullName>
    </submittedName>
</protein>